<dbReference type="InterPro" id="IPR036890">
    <property type="entry name" value="HATPase_C_sf"/>
</dbReference>
<evidence type="ECO:0000256" key="4">
    <source>
        <dbReference type="ARBA" id="ARBA00022679"/>
    </source>
</evidence>
<keyword evidence="4" id="KW-0808">Transferase</keyword>
<evidence type="ECO:0000256" key="6">
    <source>
        <dbReference type="ARBA" id="ARBA00022777"/>
    </source>
</evidence>
<dbReference type="PANTHER" id="PTHR24421">
    <property type="entry name" value="NITRATE/NITRITE SENSOR PROTEIN NARX-RELATED"/>
    <property type="match status" value="1"/>
</dbReference>
<comment type="catalytic activity">
    <reaction evidence="1">
        <text>ATP + protein L-histidine = ADP + protein N-phospho-L-histidine.</text>
        <dbReference type="EC" id="2.7.13.3"/>
    </reaction>
</comment>
<reference evidence="13" key="1">
    <citation type="journal article" date="2019" name="Int. J. Syst. Evol. Microbiol.">
        <title>The Global Catalogue of Microorganisms (GCM) 10K type strain sequencing project: providing services to taxonomists for standard genome sequencing and annotation.</title>
        <authorList>
            <consortium name="The Broad Institute Genomics Platform"/>
            <consortium name="The Broad Institute Genome Sequencing Center for Infectious Disease"/>
            <person name="Wu L."/>
            <person name="Ma J."/>
        </authorList>
    </citation>
    <scope>NUCLEOTIDE SEQUENCE [LARGE SCALE GENOMIC DNA]</scope>
    <source>
        <strain evidence="13">JCM 16904</strain>
    </source>
</reference>
<sequence length="356" mass="36518">MVLFRRVLGFADGDLLLAGAVAVASLLDPARRDAVPLAFALLGAVALPGRERWPVATVLLTCGAFGGALAYGGLPLAACVPALVGVYTAAVRRRRLSAAAGALLVVAGAALWPAPATSARLIFTVTWLALFCVALLIGETVAARREEAAARERERLATERERLAREVHDVVGHSVTGIAVQSAAALHLLGDGAGRSPELRETLTAIRDAGRTAMRELQATLGWLHGESPGLDRLDALEAAMRDAGLPVTITREGPDGPVPAAVGHAAYRIVQEALTNTLRHAGAGATAEVSVRYGTELTVEVTDEGGVRPREEGAGGGCGIEGMRARAADLGGSVTAGPAAGGGFRVLARLPVDPA</sequence>
<evidence type="ECO:0000256" key="8">
    <source>
        <dbReference type="ARBA" id="ARBA00023012"/>
    </source>
</evidence>
<keyword evidence="9" id="KW-0472">Membrane</keyword>
<evidence type="ECO:0000313" key="12">
    <source>
        <dbReference type="EMBL" id="GAA3713932.1"/>
    </source>
</evidence>
<evidence type="ECO:0000313" key="13">
    <source>
        <dbReference type="Proteomes" id="UP001500902"/>
    </source>
</evidence>
<evidence type="ECO:0000256" key="5">
    <source>
        <dbReference type="ARBA" id="ARBA00022741"/>
    </source>
</evidence>
<dbReference type="InterPro" id="IPR011712">
    <property type="entry name" value="Sig_transdc_His_kin_sub3_dim/P"/>
</dbReference>
<evidence type="ECO:0000259" key="11">
    <source>
        <dbReference type="Pfam" id="PF07730"/>
    </source>
</evidence>
<dbReference type="Proteomes" id="UP001500902">
    <property type="component" value="Unassembled WGS sequence"/>
</dbReference>
<evidence type="ECO:0000256" key="7">
    <source>
        <dbReference type="ARBA" id="ARBA00022840"/>
    </source>
</evidence>
<evidence type="ECO:0000256" key="9">
    <source>
        <dbReference type="SAM" id="Phobius"/>
    </source>
</evidence>
<evidence type="ECO:0000256" key="2">
    <source>
        <dbReference type="ARBA" id="ARBA00012438"/>
    </source>
</evidence>
<keyword evidence="13" id="KW-1185">Reference proteome</keyword>
<accession>A0ABP7E3T1</accession>
<feature type="transmembrane region" description="Helical" evidence="9">
    <location>
        <begin position="56"/>
        <end position="84"/>
    </location>
</feature>
<dbReference type="Gene3D" id="1.20.5.1930">
    <property type="match status" value="1"/>
</dbReference>
<dbReference type="PANTHER" id="PTHR24421:SF10">
    <property type="entry name" value="NITRATE_NITRITE SENSOR PROTEIN NARQ"/>
    <property type="match status" value="1"/>
</dbReference>
<dbReference type="Pfam" id="PF02518">
    <property type="entry name" value="HATPase_c"/>
    <property type="match status" value="1"/>
</dbReference>
<dbReference type="InterPro" id="IPR003594">
    <property type="entry name" value="HATPase_dom"/>
</dbReference>
<feature type="transmembrane region" description="Helical" evidence="9">
    <location>
        <begin position="96"/>
        <end position="115"/>
    </location>
</feature>
<keyword evidence="7" id="KW-0067">ATP-binding</keyword>
<organism evidence="12 13">
    <name type="scientific">Nonomuraea antimicrobica</name>
    <dbReference type="NCBI Taxonomy" id="561173"/>
    <lineage>
        <taxon>Bacteria</taxon>
        <taxon>Bacillati</taxon>
        <taxon>Actinomycetota</taxon>
        <taxon>Actinomycetes</taxon>
        <taxon>Streptosporangiales</taxon>
        <taxon>Streptosporangiaceae</taxon>
        <taxon>Nonomuraea</taxon>
    </lineage>
</organism>
<keyword evidence="9" id="KW-1133">Transmembrane helix</keyword>
<dbReference type="InterPro" id="IPR050482">
    <property type="entry name" value="Sensor_HK_TwoCompSys"/>
</dbReference>
<feature type="domain" description="Signal transduction histidine kinase subgroup 3 dimerisation and phosphoacceptor" evidence="11">
    <location>
        <begin position="159"/>
        <end position="225"/>
    </location>
</feature>
<gene>
    <name evidence="12" type="ORF">GCM10022224_094440</name>
</gene>
<dbReference type="EC" id="2.7.13.3" evidence="2"/>
<dbReference type="EMBL" id="BAAAZP010000224">
    <property type="protein sequence ID" value="GAA3713932.1"/>
    <property type="molecule type" value="Genomic_DNA"/>
</dbReference>
<dbReference type="Gene3D" id="3.30.565.10">
    <property type="entry name" value="Histidine kinase-like ATPase, C-terminal domain"/>
    <property type="match status" value="1"/>
</dbReference>
<dbReference type="GO" id="GO:0016301">
    <property type="term" value="F:kinase activity"/>
    <property type="evidence" value="ECO:0007669"/>
    <property type="project" value="UniProtKB-KW"/>
</dbReference>
<comment type="caution">
    <text evidence="12">The sequence shown here is derived from an EMBL/GenBank/DDBJ whole genome shotgun (WGS) entry which is preliminary data.</text>
</comment>
<evidence type="ECO:0000256" key="1">
    <source>
        <dbReference type="ARBA" id="ARBA00000085"/>
    </source>
</evidence>
<keyword evidence="6 12" id="KW-0418">Kinase</keyword>
<protein>
    <recommendedName>
        <fullName evidence="2">histidine kinase</fullName>
        <ecNumber evidence="2">2.7.13.3</ecNumber>
    </recommendedName>
</protein>
<dbReference type="Pfam" id="PF07730">
    <property type="entry name" value="HisKA_3"/>
    <property type="match status" value="1"/>
</dbReference>
<keyword evidence="8" id="KW-0902">Two-component regulatory system</keyword>
<keyword evidence="5" id="KW-0547">Nucleotide-binding</keyword>
<dbReference type="RefSeq" id="WP_344894891.1">
    <property type="nucleotide sequence ID" value="NZ_BAAAZP010000224.1"/>
</dbReference>
<dbReference type="CDD" id="cd16917">
    <property type="entry name" value="HATPase_UhpB-NarQ-NarX-like"/>
    <property type="match status" value="1"/>
</dbReference>
<name>A0ABP7E3T1_9ACTN</name>
<keyword evidence="3" id="KW-0597">Phosphoprotein</keyword>
<keyword evidence="9" id="KW-0812">Transmembrane</keyword>
<feature type="domain" description="Histidine kinase/HSP90-like ATPase" evidence="10">
    <location>
        <begin position="266"/>
        <end position="354"/>
    </location>
</feature>
<evidence type="ECO:0000259" key="10">
    <source>
        <dbReference type="Pfam" id="PF02518"/>
    </source>
</evidence>
<proteinExistence type="predicted"/>
<feature type="transmembrane region" description="Helical" evidence="9">
    <location>
        <begin position="121"/>
        <end position="143"/>
    </location>
</feature>
<dbReference type="SUPFAM" id="SSF55874">
    <property type="entry name" value="ATPase domain of HSP90 chaperone/DNA topoisomerase II/histidine kinase"/>
    <property type="match status" value="1"/>
</dbReference>
<evidence type="ECO:0000256" key="3">
    <source>
        <dbReference type="ARBA" id="ARBA00022553"/>
    </source>
</evidence>